<dbReference type="OrthoDB" id="3168051at2759"/>
<dbReference type="VEuPathDB" id="FungiDB:BD410DRAFT_779724"/>
<reference evidence="6 7" key="1">
    <citation type="submission" date="2018-06" db="EMBL/GenBank/DDBJ databases">
        <title>A transcriptomic atlas of mushroom development highlights an independent origin of complex multicellularity.</title>
        <authorList>
            <consortium name="DOE Joint Genome Institute"/>
            <person name="Krizsan K."/>
            <person name="Almasi E."/>
            <person name="Merenyi Z."/>
            <person name="Sahu N."/>
            <person name="Viragh M."/>
            <person name="Koszo T."/>
            <person name="Mondo S."/>
            <person name="Kiss B."/>
            <person name="Balint B."/>
            <person name="Kues U."/>
            <person name="Barry K."/>
            <person name="Hegedus J.C."/>
            <person name="Henrissat B."/>
            <person name="Johnson J."/>
            <person name="Lipzen A."/>
            <person name="Ohm R."/>
            <person name="Nagy I."/>
            <person name="Pangilinan J."/>
            <person name="Yan J."/>
            <person name="Xiong Y."/>
            <person name="Grigoriev I.V."/>
            <person name="Hibbett D.S."/>
            <person name="Nagy L.G."/>
        </authorList>
    </citation>
    <scope>NUCLEOTIDE SEQUENCE [LARGE SCALE GENOMIC DNA]</scope>
    <source>
        <strain evidence="6 7">SZMC22713</strain>
    </source>
</reference>
<evidence type="ECO:0000259" key="5">
    <source>
        <dbReference type="Pfam" id="PF20147"/>
    </source>
</evidence>
<feature type="region of interest" description="Disordered" evidence="4">
    <location>
        <begin position="207"/>
        <end position="252"/>
    </location>
</feature>
<dbReference type="GO" id="GO:0005576">
    <property type="term" value="C:extracellular region"/>
    <property type="evidence" value="ECO:0007669"/>
    <property type="project" value="UniProtKB-SubCell"/>
</dbReference>
<sequence>MSDTLILYCWILGGKAPDRAFPVPIDKKGDVGMLKRAIKQEKPVGLAYIDADALDLWHCSEPIAADGNLEQKARDLGLTRKDPLSLGKRLSEIFSAPPIQGNLHIVVRAPNADSTTRRHSVTESGNPLPKRTRLNREDELPRWLLELHKVLWDKPQMRGAIFREAELKLSDYLELERLLDAELPSRDNPPNTGFDVKDLKRNFLNSISQPTSIAERRPDEDEASDGMDEDTKVSDGMEANEDEAVQDPDDGTNISYSEDSAKHVDLESLFPCRVRYLDLTALGMKFSCPRLPSLTFIREEYTIISKVLGSQGRHLEDSAVVTGQPGIGKTIYLYLRLIDRLLAGKQTYFQALDGNIYFLSDTVTSVKGHGDIFHEGGNIEALVDGDLDVSQPRPLFSSFSEIRIILTSPPREYKERSWLNQLGPGVGSTYIMNLWSPQEFFVAGAFFYRRDIHINRLISATKHFGLNPRRSWYASTSAYHMYCAKEDALSMVKEMPVRMSLSALLHNATRGPNFEISHTVFELQAPDEGRLFSSARQNPVSEWVMDLVLTEYEADQADATRLFYEYTKRYNTTAGLSAIIWERQVHRSAESPGGPRFPIVLS</sequence>
<organism evidence="6 7">
    <name type="scientific">Rickenella mellea</name>
    <dbReference type="NCBI Taxonomy" id="50990"/>
    <lineage>
        <taxon>Eukaryota</taxon>
        <taxon>Fungi</taxon>
        <taxon>Dikarya</taxon>
        <taxon>Basidiomycota</taxon>
        <taxon>Agaricomycotina</taxon>
        <taxon>Agaricomycetes</taxon>
        <taxon>Hymenochaetales</taxon>
        <taxon>Rickenellaceae</taxon>
        <taxon>Rickenella</taxon>
    </lineage>
</organism>
<evidence type="ECO:0000256" key="4">
    <source>
        <dbReference type="SAM" id="MobiDB-lite"/>
    </source>
</evidence>
<dbReference type="Pfam" id="PF20147">
    <property type="entry name" value="Crinkler"/>
    <property type="match status" value="1"/>
</dbReference>
<dbReference type="EMBL" id="ML170156">
    <property type="protein sequence ID" value="TDL29337.1"/>
    <property type="molecule type" value="Genomic_DNA"/>
</dbReference>
<evidence type="ECO:0000313" key="6">
    <source>
        <dbReference type="EMBL" id="TDL29337.1"/>
    </source>
</evidence>
<comment type="subcellular location">
    <subcellularLocation>
        <location evidence="1">Host cell</location>
    </subcellularLocation>
    <subcellularLocation>
        <location evidence="2">Secreted</location>
    </subcellularLocation>
</comment>
<proteinExistence type="predicted"/>
<gene>
    <name evidence="6" type="ORF">BD410DRAFT_779724</name>
</gene>
<protein>
    <recommendedName>
        <fullName evidence="5">Crinkler effector protein N-terminal domain-containing protein</fullName>
    </recommendedName>
</protein>
<dbReference type="Proteomes" id="UP000294933">
    <property type="component" value="Unassembled WGS sequence"/>
</dbReference>
<feature type="compositionally biased region" description="Acidic residues" evidence="4">
    <location>
        <begin position="238"/>
        <end position="250"/>
    </location>
</feature>
<evidence type="ECO:0000256" key="1">
    <source>
        <dbReference type="ARBA" id="ARBA00004340"/>
    </source>
</evidence>
<feature type="domain" description="Crinkler effector protein N-terminal" evidence="5">
    <location>
        <begin position="7"/>
        <end position="108"/>
    </location>
</feature>
<keyword evidence="7" id="KW-1185">Reference proteome</keyword>
<evidence type="ECO:0000313" key="7">
    <source>
        <dbReference type="Proteomes" id="UP000294933"/>
    </source>
</evidence>
<dbReference type="InterPro" id="IPR045379">
    <property type="entry name" value="Crinkler_N"/>
</dbReference>
<dbReference type="GO" id="GO:0043657">
    <property type="term" value="C:host cell"/>
    <property type="evidence" value="ECO:0007669"/>
    <property type="project" value="UniProtKB-SubCell"/>
</dbReference>
<evidence type="ECO:0000256" key="3">
    <source>
        <dbReference type="ARBA" id="ARBA00022525"/>
    </source>
</evidence>
<accession>A0A4R5XGM5</accession>
<keyword evidence="3" id="KW-0964">Secreted</keyword>
<dbReference type="AlphaFoldDB" id="A0A4R5XGM5"/>
<evidence type="ECO:0000256" key="2">
    <source>
        <dbReference type="ARBA" id="ARBA00004613"/>
    </source>
</evidence>
<name>A0A4R5XGM5_9AGAM</name>